<protein>
    <submittedName>
        <fullName evidence="3">AsmA family protein</fullName>
    </submittedName>
</protein>
<dbReference type="InterPro" id="IPR007844">
    <property type="entry name" value="AsmA"/>
</dbReference>
<dbReference type="PANTHER" id="PTHR30441">
    <property type="entry name" value="DUF748 DOMAIN-CONTAINING PROTEIN"/>
    <property type="match status" value="1"/>
</dbReference>
<dbReference type="InterPro" id="IPR052894">
    <property type="entry name" value="AsmA-related"/>
</dbReference>
<evidence type="ECO:0000256" key="1">
    <source>
        <dbReference type="SAM" id="Phobius"/>
    </source>
</evidence>
<evidence type="ECO:0000259" key="2">
    <source>
        <dbReference type="Pfam" id="PF05170"/>
    </source>
</evidence>
<organism evidence="3 4">
    <name type="scientific">Marilutibacter penaei</name>
    <dbReference type="NCBI Taxonomy" id="2759900"/>
    <lineage>
        <taxon>Bacteria</taxon>
        <taxon>Pseudomonadati</taxon>
        <taxon>Pseudomonadota</taxon>
        <taxon>Gammaproteobacteria</taxon>
        <taxon>Lysobacterales</taxon>
        <taxon>Lysobacteraceae</taxon>
        <taxon>Marilutibacter</taxon>
    </lineage>
</organism>
<dbReference type="RefSeq" id="WP_182668972.1">
    <property type="nucleotide sequence ID" value="NZ_JACHTE010000004.1"/>
</dbReference>
<name>A0A7W3U3C6_9GAMM</name>
<evidence type="ECO:0000313" key="3">
    <source>
        <dbReference type="EMBL" id="MBB1088196.1"/>
    </source>
</evidence>
<keyword evidence="4" id="KW-1185">Reference proteome</keyword>
<feature type="domain" description="AsmA" evidence="2">
    <location>
        <begin position="27"/>
        <end position="146"/>
    </location>
</feature>
<feature type="transmembrane region" description="Helical" evidence="1">
    <location>
        <begin position="21"/>
        <end position="44"/>
    </location>
</feature>
<dbReference type="Pfam" id="PF05170">
    <property type="entry name" value="AsmA"/>
    <property type="match status" value="2"/>
</dbReference>
<keyword evidence="1" id="KW-0812">Transmembrane</keyword>
<evidence type="ECO:0000313" key="4">
    <source>
        <dbReference type="Proteomes" id="UP000552587"/>
    </source>
</evidence>
<dbReference type="Proteomes" id="UP000552587">
    <property type="component" value="Unassembled WGS sequence"/>
</dbReference>
<dbReference type="PANTHER" id="PTHR30441:SF9">
    <property type="entry name" value="ASMA FAMILY PROTEIN YHJG"/>
    <property type="match status" value="1"/>
</dbReference>
<comment type="caution">
    <text evidence="3">The sequence shown here is derived from an EMBL/GenBank/DDBJ whole genome shotgun (WGS) entry which is preliminary data.</text>
</comment>
<feature type="domain" description="AsmA" evidence="2">
    <location>
        <begin position="200"/>
        <end position="554"/>
    </location>
</feature>
<keyword evidence="1" id="KW-1133">Transmembrane helix</keyword>
<proteinExistence type="predicted"/>
<dbReference type="EMBL" id="JACHTE010000004">
    <property type="protein sequence ID" value="MBB1088196.1"/>
    <property type="molecule type" value="Genomic_DNA"/>
</dbReference>
<sequence length="654" mass="70806">MSGPHERWRHAARRPLAHARAHPVLTVLAIALLAVLVLCLLWDWNWFKGPLERQVASATGRTLRIDGNLDVDLGWTPTVSAEGVAFSNADWSEEPRMARAERVELDIDPWHILAGTVRIPAIRLQAPVVHLETGPDGTGNWTFDGDDAPGRFTFEFRRVEVGHGRLRYLDGNADTDIVARIDTLPAPGAEAAPPVQVSGEGRWKGNAFTLEGRADSPLALRDREQPYHIDAKARAGATSAHATGTLLDPFRLTGFQLRMRLQGQDLADLYPLIGIALPETPPYTLDGRFSRDGNTWRYEDFEGTVGDSDLAGDARVETDRERPFFEADLQSQRLDFDDLAGFVGAKPQAGGDETANAEQARQAAQQAASSRLLPDEPYRLDKLRAMDANVRLRAARINAPRLPLDDMDAHLQLEDGVLRLDPLDFGVAGGTLRSTVEMDAREDTIRTRADINAAGLDLSSLLPTVELAQNAVGRVGGRVTLATTGNSIADMLGNGNGEVGVAMGRGSISNLLMEMAGIDLAEIIKFKLTEDRMIPVRCAFGDFAVEDGVMTTRSFAFDTTDTLLVGEGQIDLGEERLDMTIRPRPKDRSLLSLRAPLQLDGSFKSPSIRPDLGALGLRGAVALTLATITPPAALLATIETGPGEDSGCGGQYAE</sequence>
<gene>
    <name evidence="3" type="ORF">H4F99_06790</name>
</gene>
<dbReference type="GO" id="GO:0090313">
    <property type="term" value="P:regulation of protein targeting to membrane"/>
    <property type="evidence" value="ECO:0007669"/>
    <property type="project" value="TreeGrafter"/>
</dbReference>
<dbReference type="AlphaFoldDB" id="A0A7W3U3C6"/>
<accession>A0A7W3U3C6</accession>
<keyword evidence="1" id="KW-0472">Membrane</keyword>
<reference evidence="3 4" key="1">
    <citation type="submission" date="2020-07" db="EMBL/GenBank/DDBJ databases">
        <authorList>
            <person name="Xu S."/>
            <person name="Li A."/>
        </authorList>
    </citation>
    <scope>NUCLEOTIDE SEQUENCE [LARGE SCALE GENOMIC DNA]</scope>
    <source>
        <strain evidence="3 4">SG-8</strain>
    </source>
</reference>
<dbReference type="GO" id="GO:0005886">
    <property type="term" value="C:plasma membrane"/>
    <property type="evidence" value="ECO:0007669"/>
    <property type="project" value="TreeGrafter"/>
</dbReference>